<comment type="subcellular location">
    <subcellularLocation>
        <location evidence="1">Cell membrane</location>
        <topology evidence="1">Multi-pass membrane protein</topology>
    </subcellularLocation>
</comment>
<feature type="transmembrane region" description="Helical" evidence="6">
    <location>
        <begin position="404"/>
        <end position="426"/>
    </location>
</feature>
<name>A0A2M8W759_9MICO</name>
<evidence type="ECO:0000259" key="7">
    <source>
        <dbReference type="PROSITE" id="PS50850"/>
    </source>
</evidence>
<proteinExistence type="predicted"/>
<accession>A0A2M8W759</accession>
<feature type="transmembrane region" description="Helical" evidence="6">
    <location>
        <begin position="40"/>
        <end position="61"/>
    </location>
</feature>
<dbReference type="InterPro" id="IPR036259">
    <property type="entry name" value="MFS_trans_sf"/>
</dbReference>
<evidence type="ECO:0000256" key="3">
    <source>
        <dbReference type="ARBA" id="ARBA00022989"/>
    </source>
</evidence>
<evidence type="ECO:0000256" key="5">
    <source>
        <dbReference type="SAM" id="MobiDB-lite"/>
    </source>
</evidence>
<feature type="transmembrane region" description="Helical" evidence="6">
    <location>
        <begin position="287"/>
        <end position="304"/>
    </location>
</feature>
<feature type="transmembrane region" description="Helical" evidence="6">
    <location>
        <begin position="81"/>
        <end position="102"/>
    </location>
</feature>
<feature type="transmembrane region" description="Helical" evidence="6">
    <location>
        <begin position="373"/>
        <end position="392"/>
    </location>
</feature>
<feature type="domain" description="Major facilitator superfamily (MFS) profile" evidence="7">
    <location>
        <begin position="250"/>
        <end position="435"/>
    </location>
</feature>
<organism evidence="8 9">
    <name type="scientific">Luteimicrobium subarcticum</name>
    <dbReference type="NCBI Taxonomy" id="620910"/>
    <lineage>
        <taxon>Bacteria</taxon>
        <taxon>Bacillati</taxon>
        <taxon>Actinomycetota</taxon>
        <taxon>Actinomycetes</taxon>
        <taxon>Micrococcales</taxon>
        <taxon>Luteimicrobium</taxon>
    </lineage>
</organism>
<evidence type="ECO:0000256" key="6">
    <source>
        <dbReference type="SAM" id="Phobius"/>
    </source>
</evidence>
<dbReference type="Pfam" id="PF07690">
    <property type="entry name" value="MFS_1"/>
    <property type="match status" value="2"/>
</dbReference>
<dbReference type="InterPro" id="IPR011701">
    <property type="entry name" value="MFS"/>
</dbReference>
<evidence type="ECO:0000256" key="4">
    <source>
        <dbReference type="ARBA" id="ARBA00023136"/>
    </source>
</evidence>
<feature type="transmembrane region" description="Helical" evidence="6">
    <location>
        <begin position="114"/>
        <end position="134"/>
    </location>
</feature>
<dbReference type="PANTHER" id="PTHR23542">
    <property type="match status" value="1"/>
</dbReference>
<dbReference type="Proteomes" id="UP000231586">
    <property type="component" value="Unassembled WGS sequence"/>
</dbReference>
<feature type="transmembrane region" description="Helical" evidence="6">
    <location>
        <begin position="339"/>
        <end position="361"/>
    </location>
</feature>
<dbReference type="PROSITE" id="PS50850">
    <property type="entry name" value="MFS"/>
    <property type="match status" value="1"/>
</dbReference>
<dbReference type="AlphaFoldDB" id="A0A2M8W759"/>
<feature type="transmembrane region" description="Helical" evidence="6">
    <location>
        <begin position="183"/>
        <end position="200"/>
    </location>
</feature>
<dbReference type="Gene3D" id="1.20.1250.20">
    <property type="entry name" value="MFS general substrate transporter like domains"/>
    <property type="match status" value="1"/>
</dbReference>
<feature type="transmembrane region" description="Helical" evidence="6">
    <location>
        <begin position="316"/>
        <end position="333"/>
    </location>
</feature>
<dbReference type="GO" id="GO:0022857">
    <property type="term" value="F:transmembrane transporter activity"/>
    <property type="evidence" value="ECO:0007669"/>
    <property type="project" value="InterPro"/>
</dbReference>
<keyword evidence="4 6" id="KW-0472">Membrane</keyword>
<protein>
    <submittedName>
        <fullName evidence="8">Putative MFS family arabinose efflux permease</fullName>
    </submittedName>
</protein>
<reference evidence="8 9" key="1">
    <citation type="submission" date="2017-11" db="EMBL/GenBank/DDBJ databases">
        <title>Genomic Encyclopedia of Archaeal and Bacterial Type Strains, Phase II (KMG-II): From Individual Species to Whole Genera.</title>
        <authorList>
            <person name="Goeker M."/>
        </authorList>
    </citation>
    <scope>NUCLEOTIDE SEQUENCE [LARGE SCALE GENOMIC DNA]</scope>
    <source>
        <strain evidence="8 9">DSM 22413</strain>
    </source>
</reference>
<dbReference type="SUPFAM" id="SSF103473">
    <property type="entry name" value="MFS general substrate transporter"/>
    <property type="match status" value="1"/>
</dbReference>
<comment type="caution">
    <text evidence="8">The sequence shown here is derived from an EMBL/GenBank/DDBJ whole genome shotgun (WGS) entry which is preliminary data.</text>
</comment>
<dbReference type="PANTHER" id="PTHR23542:SF1">
    <property type="entry name" value="MAJOR FACILITATOR SUPERFAMILY (MFS) PROFILE DOMAIN-CONTAINING PROTEIN"/>
    <property type="match status" value="1"/>
</dbReference>
<keyword evidence="3 6" id="KW-1133">Transmembrane helix</keyword>
<feature type="region of interest" description="Disordered" evidence="5">
    <location>
        <begin position="1"/>
        <end position="38"/>
    </location>
</feature>
<sequence length="435" mass="44945">MPETLTRDMSTTPSTSPSPNPSPRPNVAKTPAPTRRRNPYTAVLAVPGALRFSAAAVVARLPMSMVGIGTVLMIQGMYGSYALAGRVSAALVVAQALGSPQLARLVDRYGQRRVMLPMLAATTLGLAGLVITAVTNAPEALLYVFAVIAGATAGSYGSMVRARWSNVVDEPRRLHTAYSLESVLDEVVFVIGPVTVTLLATTVTPWSGLILPLVAAVVGGLWFLSQRSTEPAPIPRHTDGPHRSALLNPVVAVVCVVFVALGCVFGATDVSTIAFATEHGVRSASGAMLAVFALGSFTSGLLYGARHWRSALWKRFVIGMVLLAVGVSLFQLAHSVPVLLVIMFVTGLAIAPTLVNGNALIQQAVEPGQLTEGLAWAGTALGVGVSVGSAIAGSRIDAAGAHGGYHVVLAAGVLAVVVTLATVGVLRRRTTRAAA</sequence>
<evidence type="ECO:0000313" key="8">
    <source>
        <dbReference type="EMBL" id="PJI86767.1"/>
    </source>
</evidence>
<dbReference type="RefSeq" id="WP_245859219.1">
    <property type="nucleotide sequence ID" value="NZ_PGTZ01000010.1"/>
</dbReference>
<evidence type="ECO:0000256" key="1">
    <source>
        <dbReference type="ARBA" id="ARBA00004651"/>
    </source>
</evidence>
<feature type="transmembrane region" description="Helical" evidence="6">
    <location>
        <begin position="245"/>
        <end position="267"/>
    </location>
</feature>
<keyword evidence="9" id="KW-1185">Reference proteome</keyword>
<evidence type="ECO:0000313" key="9">
    <source>
        <dbReference type="Proteomes" id="UP000231586"/>
    </source>
</evidence>
<dbReference type="GO" id="GO:0005886">
    <property type="term" value="C:plasma membrane"/>
    <property type="evidence" value="ECO:0007669"/>
    <property type="project" value="UniProtKB-SubCell"/>
</dbReference>
<evidence type="ECO:0000256" key="2">
    <source>
        <dbReference type="ARBA" id="ARBA00022692"/>
    </source>
</evidence>
<dbReference type="InterPro" id="IPR020846">
    <property type="entry name" value="MFS_dom"/>
</dbReference>
<dbReference type="EMBL" id="PGTZ01000010">
    <property type="protein sequence ID" value="PJI86767.1"/>
    <property type="molecule type" value="Genomic_DNA"/>
</dbReference>
<feature type="transmembrane region" description="Helical" evidence="6">
    <location>
        <begin position="206"/>
        <end position="224"/>
    </location>
</feature>
<feature type="transmembrane region" description="Helical" evidence="6">
    <location>
        <begin position="140"/>
        <end position="162"/>
    </location>
</feature>
<gene>
    <name evidence="8" type="ORF">CLV34_2690</name>
</gene>
<keyword evidence="2 6" id="KW-0812">Transmembrane</keyword>